<protein>
    <submittedName>
        <fullName evidence="3">Universal stress protein</fullName>
    </submittedName>
</protein>
<dbReference type="Pfam" id="PF00582">
    <property type="entry name" value="Usp"/>
    <property type="match status" value="1"/>
</dbReference>
<dbReference type="InterPro" id="IPR006016">
    <property type="entry name" value="UspA"/>
</dbReference>
<comment type="similarity">
    <text evidence="1">Belongs to the universal stress protein A family.</text>
</comment>
<dbReference type="EMBL" id="CP113517">
    <property type="protein sequence ID" value="WAR43950.1"/>
    <property type="molecule type" value="Genomic_DNA"/>
</dbReference>
<dbReference type="InterPro" id="IPR006015">
    <property type="entry name" value="Universal_stress_UspA"/>
</dbReference>
<reference evidence="3" key="1">
    <citation type="submission" date="2022-11" db="EMBL/GenBank/DDBJ databases">
        <title>Methylomonas rapida sp. nov., Carotenoid-Producing Obligate Methanotrophs with High Growth Characteristics and Biotechnological Potential.</title>
        <authorList>
            <person name="Tikhonova E.N."/>
            <person name="Suleimanov R.Z."/>
            <person name="Miroshnikov K."/>
            <person name="Oshkin I.Y."/>
            <person name="Belova S.E."/>
            <person name="Danilova O.V."/>
            <person name="Ashikhmin A."/>
            <person name="Konopkin A."/>
            <person name="But S.Y."/>
            <person name="Khmelenina V.N."/>
            <person name="Kuznetsov N."/>
            <person name="Pimenov N.V."/>
            <person name="Dedysh S.N."/>
        </authorList>
    </citation>
    <scope>NUCLEOTIDE SEQUENCE</scope>
    <source>
        <strain evidence="3">MP1</strain>
    </source>
</reference>
<keyword evidence="4" id="KW-1185">Reference proteome</keyword>
<evidence type="ECO:0000259" key="2">
    <source>
        <dbReference type="Pfam" id="PF00582"/>
    </source>
</evidence>
<dbReference type="PRINTS" id="PR01438">
    <property type="entry name" value="UNVRSLSTRESS"/>
</dbReference>
<dbReference type="RefSeq" id="WP_255188939.1">
    <property type="nucleotide sequence ID" value="NZ_CP113517.1"/>
</dbReference>
<name>A0ABY7GF92_9GAMM</name>
<evidence type="ECO:0000313" key="3">
    <source>
        <dbReference type="EMBL" id="WAR43950.1"/>
    </source>
</evidence>
<dbReference type="Proteomes" id="UP001162780">
    <property type="component" value="Chromosome"/>
</dbReference>
<proteinExistence type="inferred from homology"/>
<sequence length="145" mass="15965">MTQATAIAAKNTVPECLAIHVYSDESAIRYDDHELIKKGEEKARFAEIMTGVDTHGIRVKPLFIESFKTAQEILTEATNYQADLIVISTRGHSKTASILLGSVTSSVMSEATIPVLAVKHYGAHLSLWQSLLSRHFLSEVEPKVN</sequence>
<feature type="domain" description="UspA" evidence="2">
    <location>
        <begin position="34"/>
        <end position="119"/>
    </location>
</feature>
<dbReference type="SUPFAM" id="SSF52402">
    <property type="entry name" value="Adenine nucleotide alpha hydrolases-like"/>
    <property type="match status" value="1"/>
</dbReference>
<dbReference type="CDD" id="cd00293">
    <property type="entry name" value="USP-like"/>
    <property type="match status" value="1"/>
</dbReference>
<dbReference type="PANTHER" id="PTHR46268:SF6">
    <property type="entry name" value="UNIVERSAL STRESS PROTEIN UP12"/>
    <property type="match status" value="1"/>
</dbReference>
<organism evidence="3 4">
    <name type="scientific">Methylomonas rapida</name>
    <dbReference type="NCBI Taxonomy" id="2963939"/>
    <lineage>
        <taxon>Bacteria</taxon>
        <taxon>Pseudomonadati</taxon>
        <taxon>Pseudomonadota</taxon>
        <taxon>Gammaproteobacteria</taxon>
        <taxon>Methylococcales</taxon>
        <taxon>Methylococcaceae</taxon>
        <taxon>Methylomonas</taxon>
    </lineage>
</organism>
<dbReference type="Gene3D" id="3.40.50.620">
    <property type="entry name" value="HUPs"/>
    <property type="match status" value="1"/>
</dbReference>
<dbReference type="PANTHER" id="PTHR46268">
    <property type="entry name" value="STRESS RESPONSE PROTEIN NHAX"/>
    <property type="match status" value="1"/>
</dbReference>
<evidence type="ECO:0000256" key="1">
    <source>
        <dbReference type="ARBA" id="ARBA00008791"/>
    </source>
</evidence>
<evidence type="ECO:0000313" key="4">
    <source>
        <dbReference type="Proteomes" id="UP001162780"/>
    </source>
</evidence>
<dbReference type="InterPro" id="IPR014729">
    <property type="entry name" value="Rossmann-like_a/b/a_fold"/>
</dbReference>
<accession>A0ABY7GF92</accession>
<gene>
    <name evidence="3" type="ORF">NM686_016465</name>
</gene>